<proteinExistence type="predicted"/>
<keyword evidence="2" id="KW-1185">Reference proteome</keyword>
<accession>A0ABT0HDG5</accession>
<name>A0ABT0HDG5_9BACT</name>
<evidence type="ECO:0000313" key="2">
    <source>
        <dbReference type="Proteomes" id="UP001202180"/>
    </source>
</evidence>
<dbReference type="RefSeq" id="WP_248475090.1">
    <property type="nucleotide sequence ID" value="NZ_JALPRF010000001.1"/>
</dbReference>
<dbReference type="EMBL" id="JALPRF010000001">
    <property type="protein sequence ID" value="MCK8490209.1"/>
    <property type="molecule type" value="Genomic_DNA"/>
</dbReference>
<dbReference type="Proteomes" id="UP001202180">
    <property type="component" value="Unassembled WGS sequence"/>
</dbReference>
<gene>
    <name evidence="1" type="ORF">M0L20_00010</name>
</gene>
<evidence type="ECO:0000313" key="1">
    <source>
        <dbReference type="EMBL" id="MCK8490209.1"/>
    </source>
</evidence>
<comment type="caution">
    <text evidence="1">The sequence shown here is derived from an EMBL/GenBank/DDBJ whole genome shotgun (WGS) entry which is preliminary data.</text>
</comment>
<organism evidence="1 2">
    <name type="scientific">Spirosoma liriopis</name>
    <dbReference type="NCBI Taxonomy" id="2937440"/>
    <lineage>
        <taxon>Bacteria</taxon>
        <taxon>Pseudomonadati</taxon>
        <taxon>Bacteroidota</taxon>
        <taxon>Cytophagia</taxon>
        <taxon>Cytophagales</taxon>
        <taxon>Cytophagaceae</taxon>
        <taxon>Spirosoma</taxon>
    </lineage>
</organism>
<protein>
    <submittedName>
        <fullName evidence="1">Uncharacterized protein</fullName>
    </submittedName>
</protein>
<sequence>MLICKPKQAQPCFFYRSSADQQALNTFLVHCSGSQATFEPTGKALFMTDRKGQSVSIFVMPGSWVRCLDRGQFTAVPDRIFQQQFELVC</sequence>
<reference evidence="1 2" key="1">
    <citation type="submission" date="2022-04" db="EMBL/GenBank/DDBJ databases">
        <title>Spirosoma sp. strain RP8 genome sequencing and assembly.</title>
        <authorList>
            <person name="Jung Y."/>
        </authorList>
    </citation>
    <scope>NUCLEOTIDE SEQUENCE [LARGE SCALE GENOMIC DNA]</scope>
    <source>
        <strain evidence="1 2">RP8</strain>
    </source>
</reference>